<dbReference type="PANTHER" id="PTHR45458">
    <property type="entry name" value="SHORT-CHAIN DEHYDROGENASE/REDUCTASE SDR"/>
    <property type="match status" value="1"/>
</dbReference>
<dbReference type="EMBL" id="JAUEPO010000003">
    <property type="protein sequence ID" value="KAK3328390.1"/>
    <property type="molecule type" value="Genomic_DNA"/>
</dbReference>
<dbReference type="InterPro" id="IPR052184">
    <property type="entry name" value="SDR_enzymes"/>
</dbReference>
<protein>
    <submittedName>
        <fullName evidence="1">Uncharacterized protein</fullName>
    </submittedName>
</protein>
<name>A0AAE0INT1_9PEZI</name>
<gene>
    <name evidence="1" type="ORF">B0T19DRAFT_189778</name>
</gene>
<evidence type="ECO:0000313" key="1">
    <source>
        <dbReference type="EMBL" id="KAK3328390.1"/>
    </source>
</evidence>
<organism evidence="1 2">
    <name type="scientific">Cercophora scortea</name>
    <dbReference type="NCBI Taxonomy" id="314031"/>
    <lineage>
        <taxon>Eukaryota</taxon>
        <taxon>Fungi</taxon>
        <taxon>Dikarya</taxon>
        <taxon>Ascomycota</taxon>
        <taxon>Pezizomycotina</taxon>
        <taxon>Sordariomycetes</taxon>
        <taxon>Sordariomycetidae</taxon>
        <taxon>Sordariales</taxon>
        <taxon>Lasiosphaeriaceae</taxon>
        <taxon>Cercophora</taxon>
    </lineage>
</organism>
<dbReference type="InterPro" id="IPR036291">
    <property type="entry name" value="NAD(P)-bd_dom_sf"/>
</dbReference>
<dbReference type="GO" id="GO:0016616">
    <property type="term" value="F:oxidoreductase activity, acting on the CH-OH group of donors, NAD or NADP as acceptor"/>
    <property type="evidence" value="ECO:0007669"/>
    <property type="project" value="TreeGrafter"/>
</dbReference>
<evidence type="ECO:0000313" key="2">
    <source>
        <dbReference type="Proteomes" id="UP001286456"/>
    </source>
</evidence>
<sequence>MSTPSNTIVLITGAGRGIGRGLLERYLTFPNHTIIAANRNLDHPRTKELPSLPTAEGTKLILVKLDASIWQDAFTAVKELEAQGIDHIDVVIANAGVAYVWPKVADVTEEQLDGHFKPNAYGVVSLYQAVRPLLQKSAREPVYAVMGTTAGSLNSQPPLPNAAYGPSKGAGAWYSIRINEEDPWLNSFSLAPGWVHTEMGDLGAVELGVGPELQKTLMIGLDESIDGMTKVLAETSKAKHGGKLVLYSGESIPW</sequence>
<accession>A0AAE0INT1</accession>
<comment type="caution">
    <text evidence="1">The sequence shown here is derived from an EMBL/GenBank/DDBJ whole genome shotgun (WGS) entry which is preliminary data.</text>
</comment>
<keyword evidence="2" id="KW-1185">Reference proteome</keyword>
<dbReference type="PANTHER" id="PTHR45458:SF1">
    <property type="entry name" value="SHORT CHAIN DEHYDROGENASE"/>
    <property type="match status" value="1"/>
</dbReference>
<dbReference type="SUPFAM" id="SSF51735">
    <property type="entry name" value="NAD(P)-binding Rossmann-fold domains"/>
    <property type="match status" value="1"/>
</dbReference>
<dbReference type="AlphaFoldDB" id="A0AAE0INT1"/>
<dbReference type="Proteomes" id="UP001286456">
    <property type="component" value="Unassembled WGS sequence"/>
</dbReference>
<dbReference type="PRINTS" id="PR00081">
    <property type="entry name" value="GDHRDH"/>
</dbReference>
<proteinExistence type="predicted"/>
<dbReference type="Pfam" id="PF00106">
    <property type="entry name" value="adh_short"/>
    <property type="match status" value="1"/>
</dbReference>
<reference evidence="1" key="1">
    <citation type="journal article" date="2023" name="Mol. Phylogenet. Evol.">
        <title>Genome-scale phylogeny and comparative genomics of the fungal order Sordariales.</title>
        <authorList>
            <person name="Hensen N."/>
            <person name="Bonometti L."/>
            <person name="Westerberg I."/>
            <person name="Brannstrom I.O."/>
            <person name="Guillou S."/>
            <person name="Cros-Aarteil S."/>
            <person name="Calhoun S."/>
            <person name="Haridas S."/>
            <person name="Kuo A."/>
            <person name="Mondo S."/>
            <person name="Pangilinan J."/>
            <person name="Riley R."/>
            <person name="LaButti K."/>
            <person name="Andreopoulos B."/>
            <person name="Lipzen A."/>
            <person name="Chen C."/>
            <person name="Yan M."/>
            <person name="Daum C."/>
            <person name="Ng V."/>
            <person name="Clum A."/>
            <person name="Steindorff A."/>
            <person name="Ohm R.A."/>
            <person name="Martin F."/>
            <person name="Silar P."/>
            <person name="Natvig D.O."/>
            <person name="Lalanne C."/>
            <person name="Gautier V."/>
            <person name="Ament-Velasquez S.L."/>
            <person name="Kruys A."/>
            <person name="Hutchinson M.I."/>
            <person name="Powell A.J."/>
            <person name="Barry K."/>
            <person name="Miller A.N."/>
            <person name="Grigoriev I.V."/>
            <person name="Debuchy R."/>
            <person name="Gladieux P."/>
            <person name="Hiltunen Thoren M."/>
            <person name="Johannesson H."/>
        </authorList>
    </citation>
    <scope>NUCLEOTIDE SEQUENCE</scope>
    <source>
        <strain evidence="1">SMH4131-1</strain>
    </source>
</reference>
<dbReference type="Gene3D" id="3.40.50.720">
    <property type="entry name" value="NAD(P)-binding Rossmann-like Domain"/>
    <property type="match status" value="1"/>
</dbReference>
<dbReference type="InterPro" id="IPR002347">
    <property type="entry name" value="SDR_fam"/>
</dbReference>
<reference evidence="1" key="2">
    <citation type="submission" date="2023-06" db="EMBL/GenBank/DDBJ databases">
        <authorList>
            <consortium name="Lawrence Berkeley National Laboratory"/>
            <person name="Haridas S."/>
            <person name="Hensen N."/>
            <person name="Bonometti L."/>
            <person name="Westerberg I."/>
            <person name="Brannstrom I.O."/>
            <person name="Guillou S."/>
            <person name="Cros-Aarteil S."/>
            <person name="Calhoun S."/>
            <person name="Kuo A."/>
            <person name="Mondo S."/>
            <person name="Pangilinan J."/>
            <person name="Riley R."/>
            <person name="Labutti K."/>
            <person name="Andreopoulos B."/>
            <person name="Lipzen A."/>
            <person name="Chen C."/>
            <person name="Yanf M."/>
            <person name="Daum C."/>
            <person name="Ng V."/>
            <person name="Clum A."/>
            <person name="Steindorff A."/>
            <person name="Ohm R."/>
            <person name="Martin F."/>
            <person name="Silar P."/>
            <person name="Natvig D."/>
            <person name="Lalanne C."/>
            <person name="Gautier V."/>
            <person name="Ament-Velasquez S.L."/>
            <person name="Kruys A."/>
            <person name="Hutchinson M.I."/>
            <person name="Powell A.J."/>
            <person name="Barry K."/>
            <person name="Miller A.N."/>
            <person name="Grigoriev I.V."/>
            <person name="Debuchy R."/>
            <person name="Gladieux P."/>
            <person name="Thoren M.H."/>
            <person name="Johannesson H."/>
        </authorList>
    </citation>
    <scope>NUCLEOTIDE SEQUENCE</scope>
    <source>
        <strain evidence="1">SMH4131-1</strain>
    </source>
</reference>